<feature type="signal peptide" evidence="1">
    <location>
        <begin position="1"/>
        <end position="22"/>
    </location>
</feature>
<dbReference type="RefSeq" id="WP_100920299.1">
    <property type="nucleotide sequence ID" value="NZ_CP020370.1"/>
</dbReference>
<dbReference type="OrthoDB" id="5573953at2"/>
<organism evidence="2 3">
    <name type="scientific">Candidatus Thiodictyon syntrophicum</name>
    <dbReference type="NCBI Taxonomy" id="1166950"/>
    <lineage>
        <taxon>Bacteria</taxon>
        <taxon>Pseudomonadati</taxon>
        <taxon>Pseudomonadota</taxon>
        <taxon>Gammaproteobacteria</taxon>
        <taxon>Chromatiales</taxon>
        <taxon>Chromatiaceae</taxon>
        <taxon>Thiodictyon</taxon>
    </lineage>
</organism>
<evidence type="ECO:0008006" key="4">
    <source>
        <dbReference type="Google" id="ProtNLM"/>
    </source>
</evidence>
<name>A0A2K8UAL2_9GAMM</name>
<evidence type="ECO:0000313" key="2">
    <source>
        <dbReference type="EMBL" id="AUB82577.1"/>
    </source>
</evidence>
<protein>
    <recommendedName>
        <fullName evidence="4">Lipocalin-like domain-containing protein</fullName>
    </recommendedName>
</protein>
<dbReference type="AlphaFoldDB" id="A0A2K8UAL2"/>
<gene>
    <name evidence="2" type="ORF">THSYN_17585</name>
</gene>
<proteinExistence type="predicted"/>
<accession>A0A2K8UAL2</accession>
<sequence length="142" mass="16155">MNKMLLRTSFALIAFAATNCLAESDIPNLVGKWTGEKEFAKILKTESPVGRSHTPHEEFGKVNVDVEFTTQKGRLLKGTKTTEKWSERLVCVIDYDNKWLYCTDENGMFDGQLVGKDEIVFHYHHVTSDNSIVSVMKLAKRE</sequence>
<dbReference type="KEGG" id="tsy:THSYN_17585"/>
<evidence type="ECO:0000256" key="1">
    <source>
        <dbReference type="SAM" id="SignalP"/>
    </source>
</evidence>
<dbReference type="EMBL" id="CP020370">
    <property type="protein sequence ID" value="AUB82577.1"/>
    <property type="molecule type" value="Genomic_DNA"/>
</dbReference>
<evidence type="ECO:0000313" key="3">
    <source>
        <dbReference type="Proteomes" id="UP000232638"/>
    </source>
</evidence>
<dbReference type="Proteomes" id="UP000232638">
    <property type="component" value="Chromosome"/>
</dbReference>
<keyword evidence="3" id="KW-1185">Reference proteome</keyword>
<keyword evidence="1" id="KW-0732">Signal</keyword>
<feature type="chain" id="PRO_5014830299" description="Lipocalin-like domain-containing protein" evidence="1">
    <location>
        <begin position="23"/>
        <end position="142"/>
    </location>
</feature>
<reference evidence="2 3" key="1">
    <citation type="submission" date="2017-03" db="EMBL/GenBank/DDBJ databases">
        <title>Complete genome sequence of Candidatus 'Thiodictyon syntrophicum' sp. nov. strain Cad16T, a photolithoautotroph purple sulfur bacterium isolated from an alpine meromictic lake.</title>
        <authorList>
            <person name="Luedin S.M."/>
            <person name="Pothier J.F."/>
            <person name="Danza F."/>
            <person name="Storelli N."/>
            <person name="Wittwer M."/>
            <person name="Tonolla M."/>
        </authorList>
    </citation>
    <scope>NUCLEOTIDE SEQUENCE [LARGE SCALE GENOMIC DNA]</scope>
    <source>
        <strain evidence="2 3">Cad16T</strain>
    </source>
</reference>